<organism evidence="5 6">
    <name type="scientific">Gossypium klotzschianum</name>
    <dbReference type="NCBI Taxonomy" id="34286"/>
    <lineage>
        <taxon>Eukaryota</taxon>
        <taxon>Viridiplantae</taxon>
        <taxon>Streptophyta</taxon>
        <taxon>Embryophyta</taxon>
        <taxon>Tracheophyta</taxon>
        <taxon>Spermatophyta</taxon>
        <taxon>Magnoliopsida</taxon>
        <taxon>eudicotyledons</taxon>
        <taxon>Gunneridae</taxon>
        <taxon>Pentapetalae</taxon>
        <taxon>rosids</taxon>
        <taxon>malvids</taxon>
        <taxon>Malvales</taxon>
        <taxon>Malvaceae</taxon>
        <taxon>Malvoideae</taxon>
        <taxon>Gossypium</taxon>
    </lineage>
</organism>
<evidence type="ECO:0008006" key="7">
    <source>
        <dbReference type="Google" id="ProtNLM"/>
    </source>
</evidence>
<evidence type="ECO:0000256" key="3">
    <source>
        <dbReference type="ARBA" id="ARBA00023242"/>
    </source>
</evidence>
<proteinExistence type="inferred from homology"/>
<feature type="compositionally biased region" description="Polar residues" evidence="4">
    <location>
        <begin position="440"/>
        <end position="450"/>
    </location>
</feature>
<evidence type="ECO:0000256" key="1">
    <source>
        <dbReference type="ARBA" id="ARBA00004123"/>
    </source>
</evidence>
<name>A0A7J8VMX6_9ROSI</name>
<dbReference type="GO" id="GO:0051382">
    <property type="term" value="P:kinetochore assembly"/>
    <property type="evidence" value="ECO:0007669"/>
    <property type="project" value="InterPro"/>
</dbReference>
<dbReference type="GO" id="GO:0000776">
    <property type="term" value="C:kinetochore"/>
    <property type="evidence" value="ECO:0007669"/>
    <property type="project" value="InterPro"/>
</dbReference>
<keyword evidence="3" id="KW-0539">Nucleus</keyword>
<dbReference type="GO" id="GO:0051315">
    <property type="term" value="P:attachment of mitotic spindle microtubules to kinetochore"/>
    <property type="evidence" value="ECO:0007669"/>
    <property type="project" value="TreeGrafter"/>
</dbReference>
<comment type="similarity">
    <text evidence="2">Belongs to the CENP-C/MIF2 family.</text>
</comment>
<feature type="region of interest" description="Disordered" evidence="4">
    <location>
        <begin position="418"/>
        <end position="464"/>
    </location>
</feature>
<evidence type="ECO:0000256" key="4">
    <source>
        <dbReference type="SAM" id="MobiDB-lite"/>
    </source>
</evidence>
<evidence type="ECO:0000256" key="2">
    <source>
        <dbReference type="ARBA" id="ARBA00010291"/>
    </source>
</evidence>
<dbReference type="PANTHER" id="PTHR16684">
    <property type="entry name" value="CENTROMERE PROTEIN C"/>
    <property type="match status" value="1"/>
</dbReference>
<dbReference type="EMBL" id="JABFAB010000011">
    <property type="protein sequence ID" value="MBA0663809.1"/>
    <property type="molecule type" value="Genomic_DNA"/>
</dbReference>
<dbReference type="InterPro" id="IPR028386">
    <property type="entry name" value="CENP-C/Mif2/cnp3"/>
</dbReference>
<feature type="region of interest" description="Disordered" evidence="4">
    <location>
        <begin position="75"/>
        <end position="110"/>
    </location>
</feature>
<feature type="region of interest" description="Disordered" evidence="4">
    <location>
        <begin position="338"/>
        <end position="403"/>
    </location>
</feature>
<feature type="region of interest" description="Disordered" evidence="4">
    <location>
        <begin position="519"/>
        <end position="542"/>
    </location>
</feature>
<dbReference type="GO" id="GO:0051455">
    <property type="term" value="P:spindle attachment to meiosis I kinetochore"/>
    <property type="evidence" value="ECO:0007669"/>
    <property type="project" value="TreeGrafter"/>
</dbReference>
<feature type="compositionally biased region" description="Polar residues" evidence="4">
    <location>
        <begin position="356"/>
        <end position="367"/>
    </location>
</feature>
<dbReference type="GO" id="GO:0019237">
    <property type="term" value="F:centromeric DNA binding"/>
    <property type="evidence" value="ECO:0007669"/>
    <property type="project" value="InterPro"/>
</dbReference>
<keyword evidence="6" id="KW-1185">Reference proteome</keyword>
<evidence type="ECO:0000313" key="5">
    <source>
        <dbReference type="EMBL" id="MBA0663809.1"/>
    </source>
</evidence>
<dbReference type="AlphaFoldDB" id="A0A7J8VMX6"/>
<comment type="caution">
    <text evidence="5">The sequence shown here is derived from an EMBL/GenBank/DDBJ whole genome shotgun (WGS) entry which is preliminary data.</text>
</comment>
<evidence type="ECO:0000313" key="6">
    <source>
        <dbReference type="Proteomes" id="UP000593573"/>
    </source>
</evidence>
<gene>
    <name evidence="5" type="ORF">Goklo_003897</name>
</gene>
<dbReference type="OrthoDB" id="1939643at2759"/>
<feature type="compositionally biased region" description="Basic and acidic residues" evidence="4">
    <location>
        <begin position="520"/>
        <end position="542"/>
    </location>
</feature>
<protein>
    <recommendedName>
        <fullName evidence="7">Centromere protein C</fullName>
    </recommendedName>
</protein>
<dbReference type="GO" id="GO:0005634">
    <property type="term" value="C:nucleus"/>
    <property type="evidence" value="ECO:0007669"/>
    <property type="project" value="UniProtKB-SubCell"/>
</dbReference>
<reference evidence="5 6" key="1">
    <citation type="journal article" date="2019" name="Genome Biol. Evol.">
        <title>Insights into the evolution of the New World diploid cottons (Gossypium, subgenus Houzingenia) based on genome sequencing.</title>
        <authorList>
            <person name="Grover C.E."/>
            <person name="Arick M.A. 2nd"/>
            <person name="Thrash A."/>
            <person name="Conover J.L."/>
            <person name="Sanders W.S."/>
            <person name="Peterson D.G."/>
            <person name="Frelichowski J.E."/>
            <person name="Scheffler J.A."/>
            <person name="Scheffler B.E."/>
            <person name="Wendel J.F."/>
        </authorList>
    </citation>
    <scope>NUCLEOTIDE SEQUENCE [LARGE SCALE GENOMIC DNA]</scope>
    <source>
        <strain evidence="5">57</strain>
        <tissue evidence="5">Leaf</tissue>
    </source>
</reference>
<dbReference type="PANTHER" id="PTHR16684:SF11">
    <property type="entry name" value="CENTROMERE PROTEIN C"/>
    <property type="match status" value="1"/>
</dbReference>
<accession>A0A7J8VMX6</accession>
<dbReference type="Proteomes" id="UP000593573">
    <property type="component" value="Unassembled WGS sequence"/>
</dbReference>
<feature type="compositionally biased region" description="Basic and acidic residues" evidence="4">
    <location>
        <begin position="368"/>
        <end position="383"/>
    </location>
</feature>
<feature type="region of interest" description="Disordered" evidence="4">
    <location>
        <begin position="636"/>
        <end position="667"/>
    </location>
</feature>
<feature type="region of interest" description="Disordered" evidence="4">
    <location>
        <begin position="298"/>
        <end position="321"/>
    </location>
</feature>
<sequence>MPLPSDPLEAYSGLSLFPRTFASFPNPPPPYDPHDLQHLHHFLKSMPLQCPDKLMEQAKAIVDNSSELLNLDMSGSDAEVLENPRERRPALGRKRPRFSLKPNSSLPTMSLEPSIDIDKFNDPEEFFVAFEKAENAKREIEKQTGGVLMDLDQNIQSMAARPRRPGILRRSVKYKHCYSTPISPVESFEEEIPSPVCNSQPEKSDQNVELQEELSVTNAENKVNELLDHLLTSTCDGDEAISLLQEQLQIKPIDLEKICLPDLQDIRRIDLKASRENLAKPRNSLSDIENLFKGISKRTPKRKAESSVHLLASPTPPRSPLASISLLKKQKLQSDVLSDPFSADDVRRSPVRNAYGTESNNRESVQVDTEKELSVSHNNDRRTPQQQPKSSGHHLASPTPRRDPLASISLLHKQMMLSDPESEPFSTDSIDQPPKRNASPIESVNKQSSQVHKKEHNNSHLLRSPLLEANQTATANASSELDGRDFAGLFDKFVNDNARRFDSGINVVSSGSQANLENNSLRRPEVASDSHTIKPNEFGGRVEDIPPEAVVSTQTQVNVEGLTIDNSAYVQKGHIPSQLNMGICTRQDELICPSCSVWLHLREMLSGVVTYITVFICFTFSFLCANSIPLTDESSPAIDEDRSMDGSLKAAESGSGTTFDPEGRRRSTRIRSRPLEFWKGERFLYGRVHSSLATVIGIKYESPEKGDGGNPTLKVKSFVSDEYKELIELAARF</sequence>
<comment type="subcellular location">
    <subcellularLocation>
        <location evidence="1">Nucleus</location>
    </subcellularLocation>
</comment>